<keyword evidence="1" id="KW-0472">Membrane</keyword>
<keyword evidence="3" id="KW-1185">Reference proteome</keyword>
<dbReference type="OrthoDB" id="1374083at2"/>
<feature type="transmembrane region" description="Helical" evidence="1">
    <location>
        <begin position="49"/>
        <end position="73"/>
    </location>
</feature>
<dbReference type="RefSeq" id="WP_023572146.1">
    <property type="nucleotide sequence ID" value="NZ_AVCS01000002.1"/>
</dbReference>
<dbReference type="PATRIC" id="fig|1107311.3.peg.84"/>
<reference evidence="3" key="1">
    <citation type="submission" date="2013-09" db="EMBL/GenBank/DDBJ databases">
        <authorList>
            <person name="Zeng Z."/>
            <person name="Chen C."/>
        </authorList>
    </citation>
    <scope>NUCLEOTIDE SEQUENCE [LARGE SCALE GENOMIC DNA]</scope>
    <source>
        <strain evidence="3">DK69</strain>
    </source>
</reference>
<dbReference type="AlphaFoldDB" id="V6SFT1"/>
<organism evidence="2 3">
    <name type="scientific">Flavobacterium enshiense DK69</name>
    <dbReference type="NCBI Taxonomy" id="1107311"/>
    <lineage>
        <taxon>Bacteria</taxon>
        <taxon>Pseudomonadati</taxon>
        <taxon>Bacteroidota</taxon>
        <taxon>Flavobacteriia</taxon>
        <taxon>Flavobacteriales</taxon>
        <taxon>Flavobacteriaceae</taxon>
        <taxon>Flavobacterium</taxon>
    </lineage>
</organism>
<dbReference type="STRING" id="1107311.Q767_04635"/>
<evidence type="ECO:0000313" key="3">
    <source>
        <dbReference type="Proteomes" id="UP000030149"/>
    </source>
</evidence>
<gene>
    <name evidence="2" type="ORF">Q767_04635</name>
</gene>
<proteinExistence type="predicted"/>
<accession>V6SFT1</accession>
<dbReference type="EMBL" id="JRLZ01000003">
    <property type="protein sequence ID" value="KGO96986.1"/>
    <property type="molecule type" value="Genomic_DNA"/>
</dbReference>
<evidence type="ECO:0000256" key="1">
    <source>
        <dbReference type="SAM" id="Phobius"/>
    </source>
</evidence>
<name>V6SFT1_9FLAO</name>
<dbReference type="Proteomes" id="UP000030149">
    <property type="component" value="Unassembled WGS sequence"/>
</dbReference>
<reference evidence="2 3" key="2">
    <citation type="journal article" date="2015" name="Stand. Genomic Sci.">
        <title>High quality draft genomic sequence of Flavobacterium enshiense DK69(T) and comparison among Flavobacterium genomes.</title>
        <authorList>
            <person name="Zeng Z."/>
            <person name="Chen C."/>
            <person name="Du H."/>
            <person name="Wang G."/>
            <person name="Li M."/>
        </authorList>
    </citation>
    <scope>NUCLEOTIDE SEQUENCE [LARGE SCALE GENOMIC DNA]</scope>
    <source>
        <strain evidence="2 3">DK69</strain>
    </source>
</reference>
<dbReference type="InterPro" id="IPR016024">
    <property type="entry name" value="ARM-type_fold"/>
</dbReference>
<sequence length="404" mass="47396">MFNLIFFFLKDKNQTITAKTGELDFKPASDFFNSLNLIDLTTCNSAECIFLLLKFVLIPLFIVLLTVLIFFLITNRYRFEHLASKKKEIDSLVNDFLTDIIFSVYDSKELKKKIAEFKTVIPFQKKWCQYMVLNKLIHFKQNVHGFDQNRILLIYKYFGLQSHSQKLIKDKRWYYKSLGIFHYQVLDYKIKKGQLKSLLKDKNKYLRSNALIATIALSDEKFGILDNYTEKISMADELKILDIIYQKKSKLPKNITKWISHENNSIVILALKLMIRYKEALTIPQIKQLLLNTDVLVRKETLLAIRELTIYEANDILINHYPKETNKRNKISCLKTLGIIGNQKTVEFASQILTQENDLEIKFEIVSCINKIDQSYFKNFTSGDSNEDYIIDKIVLHATNPYLN</sequence>
<comment type="caution">
    <text evidence="2">The sequence shown here is derived from an EMBL/GenBank/DDBJ whole genome shotgun (WGS) entry which is preliminary data.</text>
</comment>
<dbReference type="SUPFAM" id="SSF48371">
    <property type="entry name" value="ARM repeat"/>
    <property type="match status" value="1"/>
</dbReference>
<keyword evidence="1" id="KW-1133">Transmembrane helix</keyword>
<protein>
    <recommendedName>
        <fullName evidence="4">HEAT repeat-containing protein</fullName>
    </recommendedName>
</protein>
<dbReference type="eggNOG" id="COG1413">
    <property type="taxonomic scope" value="Bacteria"/>
</dbReference>
<evidence type="ECO:0000313" key="2">
    <source>
        <dbReference type="EMBL" id="KGO96986.1"/>
    </source>
</evidence>
<dbReference type="Gene3D" id="1.25.10.10">
    <property type="entry name" value="Leucine-rich Repeat Variant"/>
    <property type="match status" value="1"/>
</dbReference>
<evidence type="ECO:0008006" key="4">
    <source>
        <dbReference type="Google" id="ProtNLM"/>
    </source>
</evidence>
<dbReference type="InterPro" id="IPR011989">
    <property type="entry name" value="ARM-like"/>
</dbReference>
<keyword evidence="1" id="KW-0812">Transmembrane</keyword>